<dbReference type="Proteomes" id="UP000215914">
    <property type="component" value="Unassembled WGS sequence"/>
</dbReference>
<dbReference type="InterPro" id="IPR036396">
    <property type="entry name" value="Cyt_P450_sf"/>
</dbReference>
<dbReference type="GO" id="GO:0020037">
    <property type="term" value="F:heme binding"/>
    <property type="evidence" value="ECO:0007669"/>
    <property type="project" value="InterPro"/>
</dbReference>
<dbReference type="EC" id="1.14.14.141" evidence="7"/>
<dbReference type="Pfam" id="PF00067">
    <property type="entry name" value="p450"/>
    <property type="match status" value="1"/>
</dbReference>
<protein>
    <submittedName>
        <fullName evidence="7">Psoralen synthase</fullName>
        <ecNumber evidence="7">1.14.14.141</ecNumber>
    </submittedName>
</protein>
<dbReference type="PANTHER" id="PTHR47955">
    <property type="entry name" value="CYTOCHROME P450 FAMILY 71 PROTEIN"/>
    <property type="match status" value="1"/>
</dbReference>
<proteinExistence type="inferred from homology"/>
<comment type="caution">
    <text evidence="7">The sequence shown here is derived from an EMBL/GenBank/DDBJ whole genome shotgun (WGS) entry which is preliminary data.</text>
</comment>
<organism evidence="7 8">
    <name type="scientific">Helianthus annuus</name>
    <name type="common">Common sunflower</name>
    <dbReference type="NCBI Taxonomy" id="4232"/>
    <lineage>
        <taxon>Eukaryota</taxon>
        <taxon>Viridiplantae</taxon>
        <taxon>Streptophyta</taxon>
        <taxon>Embryophyta</taxon>
        <taxon>Tracheophyta</taxon>
        <taxon>Spermatophyta</taxon>
        <taxon>Magnoliopsida</taxon>
        <taxon>eudicotyledons</taxon>
        <taxon>Gunneridae</taxon>
        <taxon>Pentapetalae</taxon>
        <taxon>asterids</taxon>
        <taxon>campanulids</taxon>
        <taxon>Asterales</taxon>
        <taxon>Asteraceae</taxon>
        <taxon>Asteroideae</taxon>
        <taxon>Heliantheae alliance</taxon>
        <taxon>Heliantheae</taxon>
        <taxon>Helianthus</taxon>
    </lineage>
</organism>
<evidence type="ECO:0000256" key="4">
    <source>
        <dbReference type="ARBA" id="ARBA00023002"/>
    </source>
</evidence>
<dbReference type="PRINTS" id="PR00463">
    <property type="entry name" value="EP450I"/>
</dbReference>
<dbReference type="EMBL" id="MNCJ02000317">
    <property type="protein sequence ID" value="KAF5818570.1"/>
    <property type="molecule type" value="Genomic_DNA"/>
</dbReference>
<dbReference type="PANTHER" id="PTHR47955:SF15">
    <property type="entry name" value="CYTOCHROME P450 71A2-LIKE"/>
    <property type="match status" value="1"/>
</dbReference>
<evidence type="ECO:0000256" key="1">
    <source>
        <dbReference type="ARBA" id="ARBA00010617"/>
    </source>
</evidence>
<dbReference type="Gramene" id="mRNA:HanXRQr2_Chr02g0066871">
    <property type="protein sequence ID" value="CDS:HanXRQr2_Chr02g0066871.1"/>
    <property type="gene ID" value="HanXRQr2_Chr02g0066871"/>
</dbReference>
<dbReference type="InterPro" id="IPR001128">
    <property type="entry name" value="Cyt_P450"/>
</dbReference>
<dbReference type="GO" id="GO:0102876">
    <property type="term" value="F:psoralen synthase (NADPH) activity"/>
    <property type="evidence" value="ECO:0007669"/>
    <property type="project" value="UniProtKB-EC"/>
</dbReference>
<dbReference type="SUPFAM" id="SSF48264">
    <property type="entry name" value="Cytochrome P450"/>
    <property type="match status" value="1"/>
</dbReference>
<dbReference type="Gene3D" id="1.10.630.10">
    <property type="entry name" value="Cytochrome P450"/>
    <property type="match status" value="1"/>
</dbReference>
<gene>
    <name evidence="7" type="ORF">HanXRQr2_Chr02g0066871</name>
</gene>
<keyword evidence="4 7" id="KW-0560">Oxidoreductase</keyword>
<evidence type="ECO:0000256" key="5">
    <source>
        <dbReference type="ARBA" id="ARBA00023004"/>
    </source>
</evidence>
<keyword evidence="8" id="KW-1185">Reference proteome</keyword>
<evidence type="ECO:0000256" key="2">
    <source>
        <dbReference type="ARBA" id="ARBA00022617"/>
    </source>
</evidence>
<reference evidence="7" key="1">
    <citation type="journal article" date="2017" name="Nature">
        <title>The sunflower genome provides insights into oil metabolism, flowering and Asterid evolution.</title>
        <authorList>
            <person name="Badouin H."/>
            <person name="Gouzy J."/>
            <person name="Grassa C.J."/>
            <person name="Murat F."/>
            <person name="Staton S.E."/>
            <person name="Cottret L."/>
            <person name="Lelandais-Briere C."/>
            <person name="Owens G.L."/>
            <person name="Carrere S."/>
            <person name="Mayjonade B."/>
            <person name="Legrand L."/>
            <person name="Gill N."/>
            <person name="Kane N.C."/>
            <person name="Bowers J.E."/>
            <person name="Hubner S."/>
            <person name="Bellec A."/>
            <person name="Berard A."/>
            <person name="Berges H."/>
            <person name="Blanchet N."/>
            <person name="Boniface M.C."/>
            <person name="Brunel D."/>
            <person name="Catrice O."/>
            <person name="Chaidir N."/>
            <person name="Claudel C."/>
            <person name="Donnadieu C."/>
            <person name="Faraut T."/>
            <person name="Fievet G."/>
            <person name="Helmstetter N."/>
            <person name="King M."/>
            <person name="Knapp S.J."/>
            <person name="Lai Z."/>
            <person name="Le Paslier M.C."/>
            <person name="Lippi Y."/>
            <person name="Lorenzon L."/>
            <person name="Mandel J.R."/>
            <person name="Marage G."/>
            <person name="Marchand G."/>
            <person name="Marquand E."/>
            <person name="Bret-Mestries E."/>
            <person name="Morien E."/>
            <person name="Nambeesan S."/>
            <person name="Nguyen T."/>
            <person name="Pegot-Espagnet P."/>
            <person name="Pouilly N."/>
            <person name="Raftis F."/>
            <person name="Sallet E."/>
            <person name="Schiex T."/>
            <person name="Thomas J."/>
            <person name="Vandecasteele C."/>
            <person name="Vares D."/>
            <person name="Vear F."/>
            <person name="Vautrin S."/>
            <person name="Crespi M."/>
            <person name="Mangin B."/>
            <person name="Burke J.M."/>
            <person name="Salse J."/>
            <person name="Munos S."/>
            <person name="Vincourt P."/>
            <person name="Rieseberg L.H."/>
            <person name="Langlade N.B."/>
        </authorList>
    </citation>
    <scope>NUCLEOTIDE SEQUENCE</scope>
    <source>
        <tissue evidence="7">Leaves</tissue>
    </source>
</reference>
<dbReference type="InterPro" id="IPR002401">
    <property type="entry name" value="Cyt_P450_E_grp-I"/>
</dbReference>
<sequence>MLLTLQAILFPYLSCILALLLFNTIFSSSKSRNNLPPSPPKLPLIGNLHQLGSSPHRALQAMAQSYGPLMMIHLGTVPKLVASSVNAAKEIMKTHDLIFSNRPQKKIPNKLFYDAKTLLFQLWRVLEAGEEHSRTPSFKQ</sequence>
<dbReference type="AlphaFoldDB" id="A0A9K3P084"/>
<comment type="similarity">
    <text evidence="1">Belongs to the cytochrome P450 family.</text>
</comment>
<evidence type="ECO:0000256" key="3">
    <source>
        <dbReference type="ARBA" id="ARBA00022723"/>
    </source>
</evidence>
<evidence type="ECO:0000313" key="7">
    <source>
        <dbReference type="EMBL" id="KAF5818570.1"/>
    </source>
</evidence>
<accession>A0A9K3P084</accession>
<name>A0A9K3P084_HELAN</name>
<dbReference type="GO" id="GO:0051762">
    <property type="term" value="P:sesquiterpene biosynthetic process"/>
    <property type="evidence" value="ECO:0007669"/>
    <property type="project" value="UniProtKB-ARBA"/>
</dbReference>
<reference evidence="7" key="2">
    <citation type="submission" date="2020-06" db="EMBL/GenBank/DDBJ databases">
        <title>Helianthus annuus Genome sequencing and assembly Release 2.</title>
        <authorList>
            <person name="Gouzy J."/>
            <person name="Langlade N."/>
            <person name="Munos S."/>
        </authorList>
    </citation>
    <scope>NUCLEOTIDE SEQUENCE</scope>
    <source>
        <tissue evidence="7">Leaves</tissue>
    </source>
</reference>
<evidence type="ECO:0000313" key="8">
    <source>
        <dbReference type="Proteomes" id="UP000215914"/>
    </source>
</evidence>
<keyword evidence="3" id="KW-0479">Metal-binding</keyword>
<keyword evidence="5" id="KW-0408">Iron</keyword>
<keyword evidence="2" id="KW-0349">Heme</keyword>
<dbReference type="GO" id="GO:0005506">
    <property type="term" value="F:iron ion binding"/>
    <property type="evidence" value="ECO:0007669"/>
    <property type="project" value="InterPro"/>
</dbReference>
<evidence type="ECO:0000256" key="6">
    <source>
        <dbReference type="ARBA" id="ARBA00023033"/>
    </source>
</evidence>
<keyword evidence="6" id="KW-0503">Monooxygenase</keyword>